<evidence type="ECO:0000313" key="4">
    <source>
        <dbReference type="EMBL" id="KIP20300.1"/>
    </source>
</evidence>
<dbReference type="InterPro" id="IPR036291">
    <property type="entry name" value="NAD(P)-bd_dom_sf"/>
</dbReference>
<proteinExistence type="inferred from homology"/>
<dbReference type="RefSeq" id="WP_042536099.1">
    <property type="nucleotide sequence ID" value="NZ_JXTG01000019.1"/>
</dbReference>
<dbReference type="SUPFAM" id="SSF51735">
    <property type="entry name" value="NAD(P)-binding Rossmann-fold domains"/>
    <property type="match status" value="1"/>
</dbReference>
<reference evidence="4 5" key="1">
    <citation type="submission" date="2015-01" db="EMBL/GenBank/DDBJ databases">
        <title>Genome sequence of Anoxybacillus ayderensis strain AB04.</title>
        <authorList>
            <person name="Belduz A.O."/>
            <person name="Canakci S."/>
            <person name="Chan K.-G."/>
            <person name="Kahar U.M."/>
            <person name="Yaakob A.S."/>
            <person name="Chan C.S."/>
            <person name="Goh K.M."/>
        </authorList>
    </citation>
    <scope>NUCLEOTIDE SEQUENCE [LARGE SCALE GENOMIC DNA]</scope>
    <source>
        <strain evidence="4 5">AB04</strain>
    </source>
</reference>
<feature type="domain" description="NAD-dependent epimerase/dehydratase" evidence="2">
    <location>
        <begin position="3"/>
        <end position="224"/>
    </location>
</feature>
<keyword evidence="5" id="KW-1185">Reference proteome</keyword>
<dbReference type="Pfam" id="PF08338">
    <property type="entry name" value="DUF1731"/>
    <property type="match status" value="1"/>
</dbReference>
<dbReference type="InterPro" id="IPR013549">
    <property type="entry name" value="DUF1731"/>
</dbReference>
<dbReference type="Gene3D" id="3.40.50.720">
    <property type="entry name" value="NAD(P)-binding Rossmann-like Domain"/>
    <property type="match status" value="1"/>
</dbReference>
<sequence length="302" mass="33861">MNILIAGGTGFVGKALTTYFTRNGHHMYILTRNAQKRENDPYVHYVQWLTDGANPIEQLPSIDVIINLAGESINSGRWNEARKRTIVESRLQATNAIYDLITNMKQMPNVVIQASAIGIYGTSLDQTFTERNETTGTDFLAQTVKRWEEAGRRMEALGVRTVFMRFGIILGRDGGALPRIVLPYKWFIGGTIGHGKQWMSWVHIEDIVGAIDFVIRHENVSGPINVTAPYPVTMEQFGKTVANILHRPHWLSVPSFALKVLLGEMSMLVLKGQRVIPEKLLQAGYHFSFPTIDQALANILKS</sequence>
<comment type="similarity">
    <text evidence="1">Belongs to the NAD(P)-dependent epimerase/dehydratase family. SDR39U1 subfamily.</text>
</comment>
<dbReference type="PATRIC" id="fig|265546.4.peg.2553"/>
<evidence type="ECO:0000313" key="5">
    <source>
        <dbReference type="Proteomes" id="UP000032047"/>
    </source>
</evidence>
<dbReference type="InterPro" id="IPR001509">
    <property type="entry name" value="Epimerase_deHydtase"/>
</dbReference>
<dbReference type="NCBIfam" id="TIGR01777">
    <property type="entry name" value="yfcH"/>
    <property type="match status" value="1"/>
</dbReference>
<comment type="caution">
    <text evidence="4">The sequence shown here is derived from an EMBL/GenBank/DDBJ whole genome shotgun (WGS) entry which is preliminary data.</text>
</comment>
<protein>
    <submittedName>
        <fullName evidence="4">Epimerase family protein</fullName>
    </submittedName>
</protein>
<dbReference type="CDD" id="cd05242">
    <property type="entry name" value="SDR_a8"/>
    <property type="match status" value="1"/>
</dbReference>
<dbReference type="AlphaFoldDB" id="A0A0D0G4P4"/>
<name>A0A0D0G4P4_9BACL</name>
<evidence type="ECO:0000256" key="1">
    <source>
        <dbReference type="ARBA" id="ARBA00009353"/>
    </source>
</evidence>
<evidence type="ECO:0000259" key="2">
    <source>
        <dbReference type="Pfam" id="PF01370"/>
    </source>
</evidence>
<accession>A0A0D0G4P4</accession>
<dbReference type="EMBL" id="JXTG01000019">
    <property type="protein sequence ID" value="KIP20300.1"/>
    <property type="molecule type" value="Genomic_DNA"/>
</dbReference>
<feature type="domain" description="DUF1731" evidence="3">
    <location>
        <begin position="253"/>
        <end position="299"/>
    </location>
</feature>
<evidence type="ECO:0000259" key="3">
    <source>
        <dbReference type="Pfam" id="PF08338"/>
    </source>
</evidence>
<gene>
    <name evidence="4" type="ORF">JV16_02538</name>
</gene>
<organism evidence="4 5">
    <name type="scientific">Anoxybacillus ayderensis</name>
    <dbReference type="NCBI Taxonomy" id="265546"/>
    <lineage>
        <taxon>Bacteria</taxon>
        <taxon>Bacillati</taxon>
        <taxon>Bacillota</taxon>
        <taxon>Bacilli</taxon>
        <taxon>Bacillales</taxon>
        <taxon>Anoxybacillaceae</taxon>
        <taxon>Anoxybacillus</taxon>
    </lineage>
</organism>
<dbReference type="PANTHER" id="PTHR11092:SF0">
    <property type="entry name" value="EPIMERASE FAMILY PROTEIN SDR39U1"/>
    <property type="match status" value="1"/>
</dbReference>
<dbReference type="PANTHER" id="PTHR11092">
    <property type="entry name" value="SUGAR NUCLEOTIDE EPIMERASE RELATED"/>
    <property type="match status" value="1"/>
</dbReference>
<dbReference type="Pfam" id="PF01370">
    <property type="entry name" value="Epimerase"/>
    <property type="match status" value="1"/>
</dbReference>
<dbReference type="InterPro" id="IPR010099">
    <property type="entry name" value="SDR39U1"/>
</dbReference>
<dbReference type="Proteomes" id="UP000032047">
    <property type="component" value="Unassembled WGS sequence"/>
</dbReference>